<keyword evidence="3" id="KW-1185">Reference proteome</keyword>
<feature type="region of interest" description="Disordered" evidence="1">
    <location>
        <begin position="1"/>
        <end position="110"/>
    </location>
</feature>
<accession>A0AAW1TPD7</accession>
<reference evidence="2 3" key="1">
    <citation type="submission" date="2023-03" db="EMBL/GenBank/DDBJ databases">
        <title>Genome insight into feeding habits of ladybird beetles.</title>
        <authorList>
            <person name="Li H.-S."/>
            <person name="Huang Y.-H."/>
            <person name="Pang H."/>
        </authorList>
    </citation>
    <scope>NUCLEOTIDE SEQUENCE [LARGE SCALE GENOMIC DNA]</scope>
    <source>
        <strain evidence="2">SYSU_2023b</strain>
        <tissue evidence="2">Whole body</tissue>
    </source>
</reference>
<gene>
    <name evidence="2" type="ORF">WA026_018808</name>
</gene>
<comment type="caution">
    <text evidence="2">The sequence shown here is derived from an EMBL/GenBank/DDBJ whole genome shotgun (WGS) entry which is preliminary data.</text>
</comment>
<sequence length="110" mass="12626">MNPNNHNPTRRNSSSFSRHTTNHPSRSHGHTRWANRYTKDYGREYDGNFNRGEPSNVANSSPKETNFPIGYPKPSQMSPVLRNNHIHYNSENPGMLGFSGHQIQTEDTPY</sequence>
<feature type="compositionally biased region" description="Basic and acidic residues" evidence="1">
    <location>
        <begin position="37"/>
        <end position="46"/>
    </location>
</feature>
<evidence type="ECO:0000313" key="3">
    <source>
        <dbReference type="Proteomes" id="UP001431783"/>
    </source>
</evidence>
<feature type="compositionally biased region" description="Polar residues" evidence="1">
    <location>
        <begin position="101"/>
        <end position="110"/>
    </location>
</feature>
<feature type="compositionally biased region" description="Polar residues" evidence="1">
    <location>
        <begin position="1"/>
        <end position="24"/>
    </location>
</feature>
<dbReference type="Proteomes" id="UP001431783">
    <property type="component" value="Unassembled WGS sequence"/>
</dbReference>
<proteinExistence type="predicted"/>
<protein>
    <submittedName>
        <fullName evidence="2">Uncharacterized protein</fullName>
    </submittedName>
</protein>
<dbReference type="AlphaFoldDB" id="A0AAW1TPD7"/>
<evidence type="ECO:0000256" key="1">
    <source>
        <dbReference type="SAM" id="MobiDB-lite"/>
    </source>
</evidence>
<evidence type="ECO:0000313" key="2">
    <source>
        <dbReference type="EMBL" id="KAK9872674.1"/>
    </source>
</evidence>
<name>A0AAW1TPD7_9CUCU</name>
<organism evidence="2 3">
    <name type="scientific">Henosepilachna vigintioctopunctata</name>
    <dbReference type="NCBI Taxonomy" id="420089"/>
    <lineage>
        <taxon>Eukaryota</taxon>
        <taxon>Metazoa</taxon>
        <taxon>Ecdysozoa</taxon>
        <taxon>Arthropoda</taxon>
        <taxon>Hexapoda</taxon>
        <taxon>Insecta</taxon>
        <taxon>Pterygota</taxon>
        <taxon>Neoptera</taxon>
        <taxon>Endopterygota</taxon>
        <taxon>Coleoptera</taxon>
        <taxon>Polyphaga</taxon>
        <taxon>Cucujiformia</taxon>
        <taxon>Coccinelloidea</taxon>
        <taxon>Coccinellidae</taxon>
        <taxon>Epilachninae</taxon>
        <taxon>Epilachnini</taxon>
        <taxon>Henosepilachna</taxon>
    </lineage>
</organism>
<dbReference type="EMBL" id="JARQZJ010000012">
    <property type="protein sequence ID" value="KAK9872674.1"/>
    <property type="molecule type" value="Genomic_DNA"/>
</dbReference>